<name>A0A918MKM7_9FLAO</name>
<evidence type="ECO:0008006" key="4">
    <source>
        <dbReference type="Google" id="ProtNLM"/>
    </source>
</evidence>
<comment type="caution">
    <text evidence="2">The sequence shown here is derived from an EMBL/GenBank/DDBJ whole genome shotgun (WGS) entry which is preliminary data.</text>
</comment>
<gene>
    <name evidence="2" type="ORF">GCM10007383_16280</name>
</gene>
<evidence type="ECO:0000313" key="2">
    <source>
        <dbReference type="EMBL" id="GGW31992.1"/>
    </source>
</evidence>
<feature type="coiled-coil region" evidence="1">
    <location>
        <begin position="23"/>
        <end position="85"/>
    </location>
</feature>
<dbReference type="InterPro" id="IPR036737">
    <property type="entry name" value="OmpA-like_sf"/>
</dbReference>
<dbReference type="RefSeq" id="WP_026812667.1">
    <property type="nucleotide sequence ID" value="NZ_BMWP01000009.1"/>
</dbReference>
<keyword evidence="3" id="KW-1185">Reference proteome</keyword>
<protein>
    <recommendedName>
        <fullName evidence="4">OmpA-like domain-containing protein</fullName>
    </recommendedName>
</protein>
<keyword evidence="1" id="KW-0175">Coiled coil</keyword>
<dbReference type="SUPFAM" id="SSF103088">
    <property type="entry name" value="OmpA-like"/>
    <property type="match status" value="1"/>
</dbReference>
<evidence type="ECO:0000256" key="1">
    <source>
        <dbReference type="SAM" id="Coils"/>
    </source>
</evidence>
<dbReference type="EMBL" id="BMWP01000009">
    <property type="protein sequence ID" value="GGW31992.1"/>
    <property type="molecule type" value="Genomic_DNA"/>
</dbReference>
<accession>A0A918MKM7</accession>
<reference evidence="2" key="2">
    <citation type="submission" date="2020-09" db="EMBL/GenBank/DDBJ databases">
        <authorList>
            <person name="Sun Q."/>
            <person name="Kim S."/>
        </authorList>
    </citation>
    <scope>NUCLEOTIDE SEQUENCE</scope>
    <source>
        <strain evidence="2">KCTC 12113</strain>
    </source>
</reference>
<dbReference type="AlphaFoldDB" id="A0A918MKM7"/>
<dbReference type="Gene3D" id="3.30.1330.60">
    <property type="entry name" value="OmpA-like domain"/>
    <property type="match status" value="1"/>
</dbReference>
<evidence type="ECO:0000313" key="3">
    <source>
        <dbReference type="Proteomes" id="UP000634668"/>
    </source>
</evidence>
<organism evidence="2 3">
    <name type="scientific">Arenibacter certesii</name>
    <dbReference type="NCBI Taxonomy" id="228955"/>
    <lineage>
        <taxon>Bacteria</taxon>
        <taxon>Pseudomonadati</taxon>
        <taxon>Bacteroidota</taxon>
        <taxon>Flavobacteriia</taxon>
        <taxon>Flavobacteriales</taxon>
        <taxon>Flavobacteriaceae</taxon>
        <taxon>Arenibacter</taxon>
    </lineage>
</organism>
<reference evidence="2" key="1">
    <citation type="journal article" date="2014" name="Int. J. Syst. Evol. Microbiol.">
        <title>Complete genome sequence of Corynebacterium casei LMG S-19264T (=DSM 44701T), isolated from a smear-ripened cheese.</title>
        <authorList>
            <consortium name="US DOE Joint Genome Institute (JGI-PGF)"/>
            <person name="Walter F."/>
            <person name="Albersmeier A."/>
            <person name="Kalinowski J."/>
            <person name="Ruckert C."/>
        </authorList>
    </citation>
    <scope>NUCLEOTIDE SEQUENCE</scope>
    <source>
        <strain evidence="2">KCTC 12113</strain>
    </source>
</reference>
<dbReference type="Proteomes" id="UP000634668">
    <property type="component" value="Unassembled WGS sequence"/>
</dbReference>
<proteinExistence type="predicted"/>
<sequence>MKKNIVTAVVLLLTITITQAQNRRELIQEVEDLELRLREAENALSEARRQERINFAKAASYEAQVEELKSTNNSLLQNLNNFTEASTRRSENINSTLTSLREKEGQLSTIKDALTSRDSINLAVFTLFKQTLGPDPKITMSKGAITVSLDNDFLFGGQSKSGKVSPSAETIISKIGNILKANPTMDIEVVTNSNLVNSDGKKNNNWQIATQQAATVAYVLEDKYEVEPKRIRATGKSELGLYSIETATEIIVQPKFYEFYQMVKDTMK</sequence>